<dbReference type="Pfam" id="PF02520">
    <property type="entry name" value="ANIS5_cation-bd"/>
    <property type="match status" value="1"/>
</dbReference>
<sequence>MNTKIFIATFLFAGLSIVRMQASDMPQMDGQIGPDGSWGGGGAGGPGGHGGRHGMLPFLQGASDADKQSFMDIMKNKDLTKADAQTQEDAWAASKNSTVQDLYNQFKTNKTAMMTQMKADIKSKTASLSSTAQQIVTDIEAIIDDQSITRAQEHEKIKAILDAASTTDKDALKSIMPMHGMGGHGEDMSGEHTTLSG</sequence>
<evidence type="ECO:0000256" key="1">
    <source>
        <dbReference type="SAM" id="MobiDB-lite"/>
    </source>
</evidence>
<accession>A0A0N4ZXH9</accession>
<dbReference type="STRING" id="131310.A0A0N4ZXH9"/>
<keyword evidence="2" id="KW-0732">Signal</keyword>
<feature type="signal peptide" evidence="2">
    <location>
        <begin position="1"/>
        <end position="22"/>
    </location>
</feature>
<dbReference type="WBParaSite" id="PTRK_0001339200.1">
    <property type="protein sequence ID" value="PTRK_0001339200.1"/>
    <property type="gene ID" value="PTRK_0001339200"/>
</dbReference>
<evidence type="ECO:0000256" key="2">
    <source>
        <dbReference type="SAM" id="SignalP"/>
    </source>
</evidence>
<keyword evidence="4" id="KW-1185">Reference proteome</keyword>
<evidence type="ECO:0000313" key="4">
    <source>
        <dbReference type="Proteomes" id="UP000038045"/>
    </source>
</evidence>
<dbReference type="Proteomes" id="UP000038045">
    <property type="component" value="Unplaced"/>
</dbReference>
<evidence type="ECO:0000259" key="3">
    <source>
        <dbReference type="Pfam" id="PF02520"/>
    </source>
</evidence>
<protein>
    <submittedName>
        <fullName evidence="5">DUF148 domain-containing protein</fullName>
    </submittedName>
</protein>
<evidence type="ECO:0000313" key="5">
    <source>
        <dbReference type="WBParaSite" id="PTRK_0001339200.1"/>
    </source>
</evidence>
<feature type="region of interest" description="Disordered" evidence="1">
    <location>
        <begin position="32"/>
        <end position="51"/>
    </location>
</feature>
<feature type="compositionally biased region" description="Gly residues" evidence="1">
    <location>
        <begin position="36"/>
        <end position="49"/>
    </location>
</feature>
<organism evidence="4 5">
    <name type="scientific">Parastrongyloides trichosuri</name>
    <name type="common">Possum-specific nematode worm</name>
    <dbReference type="NCBI Taxonomy" id="131310"/>
    <lineage>
        <taxon>Eukaryota</taxon>
        <taxon>Metazoa</taxon>
        <taxon>Ecdysozoa</taxon>
        <taxon>Nematoda</taxon>
        <taxon>Chromadorea</taxon>
        <taxon>Rhabditida</taxon>
        <taxon>Tylenchina</taxon>
        <taxon>Panagrolaimomorpha</taxon>
        <taxon>Strongyloidoidea</taxon>
        <taxon>Strongyloididae</taxon>
        <taxon>Parastrongyloides</taxon>
    </lineage>
</organism>
<dbReference type="PANTHER" id="PTHR21593:SF36">
    <property type="entry name" value="DUF148 DOMAIN-CONTAINING PROTEIN-RELATED"/>
    <property type="match status" value="1"/>
</dbReference>
<dbReference type="InterPro" id="IPR003677">
    <property type="entry name" value="ANIS5_cation-bd"/>
</dbReference>
<dbReference type="InterPro" id="IPR052823">
    <property type="entry name" value="SXP/RAL-2_related"/>
</dbReference>
<feature type="domain" description="SXP/RAL-2 family protein Ani s 5-like cation-binding" evidence="3">
    <location>
        <begin position="67"/>
        <end position="164"/>
    </location>
</feature>
<feature type="chain" id="PRO_5005892330" evidence="2">
    <location>
        <begin position="23"/>
        <end position="197"/>
    </location>
</feature>
<dbReference type="AlphaFoldDB" id="A0A0N4ZXH9"/>
<proteinExistence type="predicted"/>
<reference evidence="5" key="1">
    <citation type="submission" date="2017-02" db="UniProtKB">
        <authorList>
            <consortium name="WormBaseParasite"/>
        </authorList>
    </citation>
    <scope>IDENTIFICATION</scope>
</reference>
<dbReference type="PANTHER" id="PTHR21593">
    <property type="entry name" value="PRION-LIKE- Q/N-RICH -DOMAIN-BEARING PROTEIN PROTEIN"/>
    <property type="match status" value="1"/>
</dbReference>
<name>A0A0N4ZXH9_PARTI</name>